<gene>
    <name evidence="2" type="ORF">RJ639_026233</name>
</gene>
<dbReference type="AlphaFoldDB" id="A0AA88UXQ1"/>
<sequence length="226" mass="25499">MLQHFPAASIVPWIPSQRGIWLGIVEFERHHLPALWSYPPRLKFGQEWFQYNGPATPGTFVCAGNRPAQDQPTRNRKIQQQNVDLPSIQPKNKKKPYPVPLKKIQHAARADKKLAEMGVEKSLEPPKNGLLVPDLIPVAYEVLDAWKILIKGLAQLLHVVPVHACSECSEVHVAQSGHSIQDCHGTTSGQRRSLHSWVKGSINDINKRIFPVRGSQLRNRHELDLV</sequence>
<protein>
    <recommendedName>
        <fullName evidence="1">APO domain-containing protein</fullName>
    </recommendedName>
</protein>
<dbReference type="GO" id="GO:0003723">
    <property type="term" value="F:RNA binding"/>
    <property type="evidence" value="ECO:0007669"/>
    <property type="project" value="InterPro"/>
</dbReference>
<dbReference type="Pfam" id="PF05634">
    <property type="entry name" value="APO_RNA-bind"/>
    <property type="match status" value="1"/>
</dbReference>
<proteinExistence type="predicted"/>
<comment type="caution">
    <text evidence="2">The sequence shown here is derived from an EMBL/GenBank/DDBJ whole genome shotgun (WGS) entry which is preliminary data.</text>
</comment>
<organism evidence="2 3">
    <name type="scientific">Escallonia herrerae</name>
    <dbReference type="NCBI Taxonomy" id="1293975"/>
    <lineage>
        <taxon>Eukaryota</taxon>
        <taxon>Viridiplantae</taxon>
        <taxon>Streptophyta</taxon>
        <taxon>Embryophyta</taxon>
        <taxon>Tracheophyta</taxon>
        <taxon>Spermatophyta</taxon>
        <taxon>Magnoliopsida</taxon>
        <taxon>eudicotyledons</taxon>
        <taxon>Gunneridae</taxon>
        <taxon>Pentapetalae</taxon>
        <taxon>asterids</taxon>
        <taxon>campanulids</taxon>
        <taxon>Escalloniales</taxon>
        <taxon>Escalloniaceae</taxon>
        <taxon>Escallonia</taxon>
    </lineage>
</organism>
<keyword evidence="3" id="KW-1185">Reference proteome</keyword>
<feature type="domain" description="APO" evidence="1">
    <location>
        <begin position="164"/>
        <end position="226"/>
    </location>
</feature>
<name>A0AA88UXQ1_9ASTE</name>
<reference evidence="2" key="1">
    <citation type="submission" date="2022-12" db="EMBL/GenBank/DDBJ databases">
        <title>Draft genome assemblies for two species of Escallonia (Escalloniales).</title>
        <authorList>
            <person name="Chanderbali A."/>
            <person name="Dervinis C."/>
            <person name="Anghel I."/>
            <person name="Soltis D."/>
            <person name="Soltis P."/>
            <person name="Zapata F."/>
        </authorList>
    </citation>
    <scope>NUCLEOTIDE SEQUENCE</scope>
    <source>
        <strain evidence="2">UCBG64.0493</strain>
        <tissue evidence="2">Leaf</tissue>
    </source>
</reference>
<dbReference type="Proteomes" id="UP001188597">
    <property type="component" value="Unassembled WGS sequence"/>
</dbReference>
<evidence type="ECO:0000313" key="2">
    <source>
        <dbReference type="EMBL" id="KAK2997754.1"/>
    </source>
</evidence>
<feature type="non-terminal residue" evidence="2">
    <location>
        <position position="1"/>
    </location>
</feature>
<accession>A0AA88UXQ1</accession>
<dbReference type="EMBL" id="JAVXUP010004005">
    <property type="protein sequence ID" value="KAK2997754.1"/>
    <property type="molecule type" value="Genomic_DNA"/>
</dbReference>
<evidence type="ECO:0000313" key="3">
    <source>
        <dbReference type="Proteomes" id="UP001188597"/>
    </source>
</evidence>
<evidence type="ECO:0000259" key="1">
    <source>
        <dbReference type="PROSITE" id="PS51499"/>
    </source>
</evidence>
<dbReference type="PROSITE" id="PS51499">
    <property type="entry name" value="APO"/>
    <property type="match status" value="1"/>
</dbReference>
<dbReference type="InterPro" id="IPR023342">
    <property type="entry name" value="APO_dom"/>
</dbReference>